<dbReference type="InterPro" id="IPR003346">
    <property type="entry name" value="Transposase_20"/>
</dbReference>
<dbReference type="PANTHER" id="PTHR33055">
    <property type="entry name" value="TRANSPOSASE FOR INSERTION SEQUENCE ELEMENT IS1111A"/>
    <property type="match status" value="1"/>
</dbReference>
<evidence type="ECO:0000259" key="1">
    <source>
        <dbReference type="Pfam" id="PF01548"/>
    </source>
</evidence>
<name>A0ABP5X7T3_9ACTN</name>
<evidence type="ECO:0000259" key="2">
    <source>
        <dbReference type="Pfam" id="PF02371"/>
    </source>
</evidence>
<dbReference type="InterPro" id="IPR047650">
    <property type="entry name" value="Transpos_IS110"/>
</dbReference>
<accession>A0ABP5X7T3</accession>
<evidence type="ECO:0000313" key="3">
    <source>
        <dbReference type="EMBL" id="GAA2445160.1"/>
    </source>
</evidence>
<keyword evidence="4" id="KW-1185">Reference proteome</keyword>
<dbReference type="Pfam" id="PF02371">
    <property type="entry name" value="Transposase_20"/>
    <property type="match status" value="1"/>
</dbReference>
<dbReference type="InterPro" id="IPR002525">
    <property type="entry name" value="Transp_IS110-like_N"/>
</dbReference>
<dbReference type="Pfam" id="PF01548">
    <property type="entry name" value="DEDD_Tnp_IS110"/>
    <property type="match status" value="1"/>
</dbReference>
<dbReference type="NCBIfam" id="NF033542">
    <property type="entry name" value="transpos_IS110"/>
    <property type="match status" value="1"/>
</dbReference>
<evidence type="ECO:0000313" key="4">
    <source>
        <dbReference type="Proteomes" id="UP001501638"/>
    </source>
</evidence>
<protein>
    <submittedName>
        <fullName evidence="3">IS110-like element IS110 family transposase</fullName>
    </submittedName>
</protein>
<reference evidence="4" key="1">
    <citation type="journal article" date="2019" name="Int. J. Syst. Evol. Microbiol.">
        <title>The Global Catalogue of Microorganisms (GCM) 10K type strain sequencing project: providing services to taxonomists for standard genome sequencing and annotation.</title>
        <authorList>
            <consortium name="The Broad Institute Genomics Platform"/>
            <consortium name="The Broad Institute Genome Sequencing Center for Infectious Disease"/>
            <person name="Wu L."/>
            <person name="Ma J."/>
        </authorList>
    </citation>
    <scope>NUCLEOTIDE SEQUENCE [LARGE SCALE GENOMIC DNA]</scope>
    <source>
        <strain evidence="4">JCM 6305</strain>
    </source>
</reference>
<dbReference type="PANTHER" id="PTHR33055:SF3">
    <property type="entry name" value="PUTATIVE TRANSPOSASE FOR IS117-RELATED"/>
    <property type="match status" value="1"/>
</dbReference>
<organism evidence="3 4">
    <name type="scientific">Streptomyces macrosporus</name>
    <dbReference type="NCBI Taxonomy" id="44032"/>
    <lineage>
        <taxon>Bacteria</taxon>
        <taxon>Bacillati</taxon>
        <taxon>Actinomycetota</taxon>
        <taxon>Actinomycetes</taxon>
        <taxon>Kitasatosporales</taxon>
        <taxon>Streptomycetaceae</taxon>
        <taxon>Streptomyces</taxon>
    </lineage>
</organism>
<dbReference type="EMBL" id="BAAASZ010000022">
    <property type="protein sequence ID" value="GAA2445160.1"/>
    <property type="molecule type" value="Genomic_DNA"/>
</dbReference>
<proteinExistence type="predicted"/>
<feature type="domain" description="Transposase IS110-like N-terminal" evidence="1">
    <location>
        <begin position="31"/>
        <end position="186"/>
    </location>
</feature>
<feature type="domain" description="Transposase IS116/IS110/IS902 C-terminal" evidence="2">
    <location>
        <begin position="295"/>
        <end position="377"/>
    </location>
</feature>
<sequence length="420" mass="45235">MRANDPTAEAGTFNPLRRGAMFDTDDVGVFLGLDVGKQAHHGHGLTPAGKKVLDKPLPNGEPKLRAVFNKLITKFGTVLVVVDQPASIGALPLTVARDAGCQVAYLPGLAMRRIADLYPGEAKTDAKDAAVIADAARTMPHTLRALDLTDEITAELTVLVGFDQDLAAQATRTSNRIRGLLTQFHPSLERVLGPRLDHPAVTWLPERYGSPAALRKAGRRKLVDLIRPKAPRMAARLVDDIFDALDEQTVIVPGTGTLGVVIPSLARTLAAVHDQRRALEAQIKTLLEAHPLSPVLTSMPGIGVRTAAVLLVTVGDGSSFPSAAHLASYASLAPATRQSGSSIHGEHAPRGGNRQLKRAMFLSAFATLHDPASRTYYDRCRARGKTHTQALLRLARHRISVLFAMLRDGTFYEPRPPRLA</sequence>
<dbReference type="Proteomes" id="UP001501638">
    <property type="component" value="Unassembled WGS sequence"/>
</dbReference>
<comment type="caution">
    <text evidence="3">The sequence shown here is derived from an EMBL/GenBank/DDBJ whole genome shotgun (WGS) entry which is preliminary data.</text>
</comment>
<gene>
    <name evidence="3" type="ORF">GCM10010405_30720</name>
</gene>